<proteinExistence type="predicted"/>
<feature type="transmembrane region" description="Helical" evidence="1">
    <location>
        <begin position="127"/>
        <end position="148"/>
    </location>
</feature>
<reference evidence="2" key="1">
    <citation type="submission" date="2021-01" db="EMBL/GenBank/DDBJ databases">
        <authorList>
            <consortium name="Genoscope - CEA"/>
            <person name="William W."/>
        </authorList>
    </citation>
    <scope>NUCLEOTIDE SEQUENCE</scope>
</reference>
<evidence type="ECO:0000313" key="3">
    <source>
        <dbReference type="Proteomes" id="UP000692954"/>
    </source>
</evidence>
<dbReference type="Proteomes" id="UP000692954">
    <property type="component" value="Unassembled WGS sequence"/>
</dbReference>
<dbReference type="EMBL" id="CAJJDN010000066">
    <property type="protein sequence ID" value="CAD8096624.1"/>
    <property type="molecule type" value="Genomic_DNA"/>
</dbReference>
<feature type="transmembrane region" description="Helical" evidence="1">
    <location>
        <begin position="160"/>
        <end position="181"/>
    </location>
</feature>
<protein>
    <recommendedName>
        <fullName evidence="4">Transmembrane protein</fullName>
    </recommendedName>
</protein>
<sequence length="300" mass="35914">MQPYSRPSNLNTNGFCQVEQNFHIQNEFQYNRNINQDDQFIEQKRTNIQQHNNVQEVRSDFPNNNNLNDDENQNTQQFETTQQQLRAIYLFALLESVIAIILITFFYYIKSLQQYLIDENTLQLNKLTFYCMNIPIFVLLFIIFIVYSANRNPPEEFNKIAILTYTLVFQYTIVCYGIFQFKKLNQGFLYIQITQGLIVLILIIFIVRPKYSFNLRSYFLIVIVSTLFLVLFMSIFFEDLKFWWMFGVPVIAYFFALKLQIFCWIDQSQNNSILVLIHYGIFQLMILVFVIIIIIQKHLQ</sequence>
<organism evidence="2 3">
    <name type="scientific">Paramecium sonneborni</name>
    <dbReference type="NCBI Taxonomy" id="65129"/>
    <lineage>
        <taxon>Eukaryota</taxon>
        <taxon>Sar</taxon>
        <taxon>Alveolata</taxon>
        <taxon>Ciliophora</taxon>
        <taxon>Intramacronucleata</taxon>
        <taxon>Oligohymenophorea</taxon>
        <taxon>Peniculida</taxon>
        <taxon>Parameciidae</taxon>
        <taxon>Paramecium</taxon>
    </lineage>
</organism>
<evidence type="ECO:0008006" key="4">
    <source>
        <dbReference type="Google" id="ProtNLM"/>
    </source>
</evidence>
<dbReference type="AlphaFoldDB" id="A0A8S1P2N0"/>
<feature type="transmembrane region" description="Helical" evidence="1">
    <location>
        <begin position="243"/>
        <end position="261"/>
    </location>
</feature>
<feature type="transmembrane region" description="Helical" evidence="1">
    <location>
        <begin position="87"/>
        <end position="107"/>
    </location>
</feature>
<feature type="transmembrane region" description="Helical" evidence="1">
    <location>
        <begin position="187"/>
        <end position="206"/>
    </location>
</feature>
<feature type="transmembrane region" description="Helical" evidence="1">
    <location>
        <begin position="273"/>
        <end position="295"/>
    </location>
</feature>
<keyword evidence="1" id="KW-0812">Transmembrane</keyword>
<keyword evidence="1" id="KW-1133">Transmembrane helix</keyword>
<accession>A0A8S1P2N0</accession>
<gene>
    <name evidence="2" type="ORF">PSON_ATCC_30995.1.T0660273</name>
</gene>
<feature type="transmembrane region" description="Helical" evidence="1">
    <location>
        <begin position="218"/>
        <end position="237"/>
    </location>
</feature>
<keyword evidence="3" id="KW-1185">Reference proteome</keyword>
<name>A0A8S1P2N0_9CILI</name>
<evidence type="ECO:0000313" key="2">
    <source>
        <dbReference type="EMBL" id="CAD8096624.1"/>
    </source>
</evidence>
<keyword evidence="1" id="KW-0472">Membrane</keyword>
<evidence type="ECO:0000256" key="1">
    <source>
        <dbReference type="SAM" id="Phobius"/>
    </source>
</evidence>
<comment type="caution">
    <text evidence="2">The sequence shown here is derived from an EMBL/GenBank/DDBJ whole genome shotgun (WGS) entry which is preliminary data.</text>
</comment>